<gene>
    <name evidence="3" type="ORF">DI09_184p20</name>
</gene>
<dbReference type="GO" id="GO:1990757">
    <property type="term" value="F:ubiquitin ligase activator activity"/>
    <property type="evidence" value="ECO:0007669"/>
    <property type="project" value="TreeGrafter"/>
</dbReference>
<dbReference type="GeneID" id="25258763"/>
<dbReference type="GO" id="GO:1905786">
    <property type="term" value="P:positive regulation of anaphase-promoting complex-dependent catabolic process"/>
    <property type="evidence" value="ECO:0007669"/>
    <property type="project" value="TreeGrafter"/>
</dbReference>
<dbReference type="InterPro" id="IPR001680">
    <property type="entry name" value="WD40_rpt"/>
</dbReference>
<dbReference type="GO" id="GO:0005680">
    <property type="term" value="C:anaphase-promoting complex"/>
    <property type="evidence" value="ECO:0007669"/>
    <property type="project" value="TreeGrafter"/>
</dbReference>
<dbReference type="RefSeq" id="XP_013238786.1">
    <property type="nucleotide sequence ID" value="XM_013383332.1"/>
</dbReference>
<evidence type="ECO:0000256" key="1">
    <source>
        <dbReference type="ARBA" id="ARBA00022574"/>
    </source>
</evidence>
<dbReference type="OrthoDB" id="10263272at2759"/>
<dbReference type="Gene3D" id="2.130.10.10">
    <property type="entry name" value="YVTN repeat-like/Quinoprotein amine dehydrogenase"/>
    <property type="match status" value="1"/>
</dbReference>
<dbReference type="InterPro" id="IPR033010">
    <property type="entry name" value="Cdc20/Fizzy"/>
</dbReference>
<dbReference type="SUPFAM" id="SSF50978">
    <property type="entry name" value="WD40 repeat-like"/>
    <property type="match status" value="1"/>
</dbReference>
<organism evidence="3 4">
    <name type="scientific">Mitosporidium daphniae</name>
    <dbReference type="NCBI Taxonomy" id="1485682"/>
    <lineage>
        <taxon>Eukaryota</taxon>
        <taxon>Fungi</taxon>
        <taxon>Fungi incertae sedis</taxon>
        <taxon>Microsporidia</taxon>
        <taxon>Mitosporidium</taxon>
    </lineage>
</organism>
<evidence type="ECO:0000313" key="3">
    <source>
        <dbReference type="EMBL" id="KGG52350.1"/>
    </source>
</evidence>
<dbReference type="InterPro" id="IPR015943">
    <property type="entry name" value="WD40/YVTN_repeat-like_dom_sf"/>
</dbReference>
<dbReference type="InterPro" id="IPR036322">
    <property type="entry name" value="WD40_repeat_dom_sf"/>
</dbReference>
<name>A0A098VTT5_9MICR</name>
<evidence type="ECO:0000313" key="4">
    <source>
        <dbReference type="Proteomes" id="UP000029725"/>
    </source>
</evidence>
<dbReference type="HOGENOM" id="CLU_594582_0_0_1"/>
<evidence type="ECO:0000256" key="2">
    <source>
        <dbReference type="ARBA" id="ARBA00022737"/>
    </source>
</evidence>
<dbReference type="GO" id="GO:0010997">
    <property type="term" value="F:anaphase-promoting complex binding"/>
    <property type="evidence" value="ECO:0007669"/>
    <property type="project" value="InterPro"/>
</dbReference>
<comment type="caution">
    <text evidence="3">The sequence shown here is derived from an EMBL/GenBank/DDBJ whole genome shotgun (WGS) entry which is preliminary data.</text>
</comment>
<proteinExistence type="predicted"/>
<dbReference type="GO" id="GO:0031145">
    <property type="term" value="P:anaphase-promoting complex-dependent catabolic process"/>
    <property type="evidence" value="ECO:0007669"/>
    <property type="project" value="TreeGrafter"/>
</dbReference>
<keyword evidence="4" id="KW-1185">Reference proteome</keyword>
<dbReference type="VEuPathDB" id="MicrosporidiaDB:DI09_184p20"/>
<sequence>MQGTTRSCLPCQSHQLHLNHHYGNRCRHHRSFQIDMLIWGPSTLKPPLPLKRDKRSPKRAIPRFPERILDAPGLLKDPLTSPISWCHSRSILAVALNCSVYLWEEKSASICSHFTFGSAISAVHWITSSIVAIGSADGVLILWEPLSHSQIYLKRSKGAPINIITNGPCGTIVTGDSKGDLFFFFPNGSSLAKPNAHSHQISFITFEQKGLFATMDSSGLVHLWKIVDSTAFSPVIYGSILKYASHSLSAIKAVGWCPWRSSLVAVAGPSSITLWNAYSGSLISEATFLDHAHPPLTLYWWYPESSMPLIVVVHSNYEISLWSLPRLFCITRIRPEIDSVVLHACWTGSRIISIAADERIQFHSLSPQSAALNSPSKLNSPLKAGNITTSPTKELSLHTIPISPYCKEMRDVNTSPASLKNKNLSIEYSFPSTHAGCGGLFSPESRRLLFGVNDHRHPTA</sequence>
<dbReference type="PANTHER" id="PTHR19918">
    <property type="entry name" value="CELL DIVISION CYCLE 20 CDC20 FIZZY -RELATED"/>
    <property type="match status" value="1"/>
</dbReference>
<dbReference type="SMART" id="SM00320">
    <property type="entry name" value="WD40"/>
    <property type="match status" value="3"/>
</dbReference>
<dbReference type="Proteomes" id="UP000029725">
    <property type="component" value="Unassembled WGS sequence"/>
</dbReference>
<protein>
    <submittedName>
        <fullName evidence="3">Uncharacterized protein</fullName>
    </submittedName>
</protein>
<accession>A0A098VTT5</accession>
<dbReference type="AlphaFoldDB" id="A0A098VTT5"/>
<keyword evidence="2" id="KW-0677">Repeat</keyword>
<dbReference type="PANTHER" id="PTHR19918:SF5">
    <property type="entry name" value="MEIOSIS-SPECIFIC APC_C ACTIVATOR PROTEIN AMA1"/>
    <property type="match status" value="1"/>
</dbReference>
<keyword evidence="1" id="KW-0853">WD repeat</keyword>
<reference evidence="3 4" key="1">
    <citation type="submission" date="2014-04" db="EMBL/GenBank/DDBJ databases">
        <title>A new species of microsporidia sheds light on the evolution of extreme parasitism.</title>
        <authorList>
            <person name="Haag K.L."/>
            <person name="James T.Y."/>
            <person name="Larsson R."/>
            <person name="Schaer T.M."/>
            <person name="Refardt D."/>
            <person name="Pombert J.-F."/>
            <person name="Ebert D."/>
        </authorList>
    </citation>
    <scope>NUCLEOTIDE SEQUENCE [LARGE SCALE GENOMIC DNA]</scope>
    <source>
        <strain evidence="3 4">UGP3</strain>
        <tissue evidence="3">Spores</tissue>
    </source>
</reference>
<dbReference type="EMBL" id="JMKJ01000093">
    <property type="protein sequence ID" value="KGG52350.1"/>
    <property type="molecule type" value="Genomic_DNA"/>
</dbReference>